<dbReference type="Gramene" id="PRQ21156">
    <property type="protein sequence ID" value="PRQ21156"/>
    <property type="gene ID" value="RchiOBHm_Chr7g0236071"/>
</dbReference>
<evidence type="ECO:0000256" key="3">
    <source>
        <dbReference type="PROSITE-ProRule" id="PRU00708"/>
    </source>
</evidence>
<accession>A0A2P6PGU4</accession>
<organism evidence="4 5">
    <name type="scientific">Rosa chinensis</name>
    <name type="common">China rose</name>
    <dbReference type="NCBI Taxonomy" id="74649"/>
    <lineage>
        <taxon>Eukaryota</taxon>
        <taxon>Viridiplantae</taxon>
        <taxon>Streptophyta</taxon>
        <taxon>Embryophyta</taxon>
        <taxon>Tracheophyta</taxon>
        <taxon>Spermatophyta</taxon>
        <taxon>Magnoliopsida</taxon>
        <taxon>eudicotyledons</taxon>
        <taxon>Gunneridae</taxon>
        <taxon>Pentapetalae</taxon>
        <taxon>rosids</taxon>
        <taxon>fabids</taxon>
        <taxon>Rosales</taxon>
        <taxon>Rosaceae</taxon>
        <taxon>Rosoideae</taxon>
        <taxon>Rosoideae incertae sedis</taxon>
        <taxon>Rosa</taxon>
    </lineage>
</organism>
<feature type="repeat" description="PPR" evidence="3">
    <location>
        <begin position="267"/>
        <end position="304"/>
    </location>
</feature>
<dbReference type="PANTHER" id="PTHR47934:SF6">
    <property type="entry name" value="MITOCHONDRIAL GROUP I INTRON SPLICING FACTOR CCM1-RELATED"/>
    <property type="match status" value="1"/>
</dbReference>
<evidence type="ECO:0000313" key="4">
    <source>
        <dbReference type="EMBL" id="PRQ21156.1"/>
    </source>
</evidence>
<gene>
    <name evidence="4" type="ORF">RchiOBHm_Chr7g0236071</name>
</gene>
<dbReference type="InterPro" id="IPR011990">
    <property type="entry name" value="TPR-like_helical_dom_sf"/>
</dbReference>
<dbReference type="Proteomes" id="UP000238479">
    <property type="component" value="Chromosome 7"/>
</dbReference>
<keyword evidence="5" id="KW-1185">Reference proteome</keyword>
<reference evidence="4 5" key="1">
    <citation type="journal article" date="2018" name="Nat. Genet.">
        <title>The Rosa genome provides new insights in the design of modern roses.</title>
        <authorList>
            <person name="Bendahmane M."/>
        </authorList>
    </citation>
    <scope>NUCLEOTIDE SEQUENCE [LARGE SCALE GENOMIC DNA]</scope>
    <source>
        <strain evidence="5">cv. Old Blush</strain>
    </source>
</reference>
<dbReference type="GO" id="GO:0005739">
    <property type="term" value="C:mitochondrion"/>
    <property type="evidence" value="ECO:0007669"/>
    <property type="project" value="TreeGrafter"/>
</dbReference>
<dbReference type="GO" id="GO:0003729">
    <property type="term" value="F:mRNA binding"/>
    <property type="evidence" value="ECO:0007669"/>
    <property type="project" value="TreeGrafter"/>
</dbReference>
<keyword evidence="2" id="KW-0677">Repeat</keyword>
<dbReference type="Pfam" id="PF13041">
    <property type="entry name" value="PPR_2"/>
    <property type="match status" value="1"/>
</dbReference>
<sequence length="334" mass="37435">MMTLTNMLFKYSILWQTPTSSTKPKSSLSDQGILPDVAVLTIVIGEYAFAGEIKAALKVYQRMLATGVSPTSHTYTLLIMALVTDSSDVNYVGLAKKYFMEMLGKGLKPHDVSYISVFDAIAVWESVEKAREFLEQIKAKRFSLKSNVFYFDEAHLTEAMKITKLLHDLANNTTDKDIQKLFRKWCTSGHGFQKESMKMYKTLVKDGNADEAMEVLMLFIKGIEPAVLIHTCVIETYVNAGKIKGALEAYKDMKFLLEMMDKGKRPNASTYTVVIEGFAKQEDKAAEEEGKELVEVMMGKGFVPNAKAMMEVLKGRPTAVIRRVMNIVLSKLKG</sequence>
<dbReference type="InterPro" id="IPR002885">
    <property type="entry name" value="PPR_rpt"/>
</dbReference>
<evidence type="ECO:0000313" key="5">
    <source>
        <dbReference type="Proteomes" id="UP000238479"/>
    </source>
</evidence>
<dbReference type="Gene3D" id="1.25.40.10">
    <property type="entry name" value="Tetratricopeptide repeat domain"/>
    <property type="match status" value="3"/>
</dbReference>
<comment type="caution">
    <text evidence="4">The sequence shown here is derived from an EMBL/GenBank/DDBJ whole genome shotgun (WGS) entry which is preliminary data.</text>
</comment>
<dbReference type="GO" id="GO:0006396">
    <property type="term" value="P:RNA processing"/>
    <property type="evidence" value="ECO:0007669"/>
    <property type="project" value="TreeGrafter"/>
</dbReference>
<dbReference type="EMBL" id="PDCK01000045">
    <property type="protein sequence ID" value="PRQ21156.1"/>
    <property type="molecule type" value="Genomic_DNA"/>
</dbReference>
<dbReference type="PROSITE" id="PS51375">
    <property type="entry name" value="PPR"/>
    <property type="match status" value="2"/>
</dbReference>
<evidence type="ECO:0000256" key="2">
    <source>
        <dbReference type="ARBA" id="ARBA00022737"/>
    </source>
</evidence>
<dbReference type="InterPro" id="IPR051114">
    <property type="entry name" value="Mito_RNA_Proc_CCM1"/>
</dbReference>
<dbReference type="AlphaFoldDB" id="A0A2P6PGU4"/>
<feature type="repeat" description="PPR" evidence="3">
    <location>
        <begin position="36"/>
        <end position="70"/>
    </location>
</feature>
<evidence type="ECO:0000256" key="1">
    <source>
        <dbReference type="ARBA" id="ARBA00007626"/>
    </source>
</evidence>
<name>A0A2P6PGU4_ROSCH</name>
<dbReference type="Pfam" id="PF01535">
    <property type="entry name" value="PPR"/>
    <property type="match status" value="1"/>
</dbReference>
<dbReference type="PANTHER" id="PTHR47934">
    <property type="entry name" value="PENTATRICOPEPTIDE REPEAT-CONTAINING PROTEIN PET309, MITOCHONDRIAL"/>
    <property type="match status" value="1"/>
</dbReference>
<protein>
    <submittedName>
        <fullName evidence="4">Putative pentatricopeptide</fullName>
    </submittedName>
</protein>
<comment type="similarity">
    <text evidence="1">Belongs to the PPR family. P subfamily.</text>
</comment>
<proteinExistence type="inferred from homology"/>
<dbReference type="GO" id="GO:0007005">
    <property type="term" value="P:mitochondrion organization"/>
    <property type="evidence" value="ECO:0007669"/>
    <property type="project" value="TreeGrafter"/>
</dbReference>